<reference evidence="2 3" key="1">
    <citation type="submission" date="2019-06" db="EMBL/GenBank/DDBJ databases">
        <title>Whole genome shotgun sequence of Streptomyces gardneri NBRC 12865.</title>
        <authorList>
            <person name="Hosoyama A."/>
            <person name="Uohara A."/>
            <person name="Ohji S."/>
            <person name="Ichikawa N."/>
        </authorList>
    </citation>
    <scope>NUCLEOTIDE SEQUENCE [LARGE SCALE GENOMIC DNA]</scope>
    <source>
        <strain evidence="2 3">NBRC 12865</strain>
    </source>
</reference>
<evidence type="ECO:0000313" key="2">
    <source>
        <dbReference type="EMBL" id="GEB61035.1"/>
    </source>
</evidence>
<evidence type="ECO:0000256" key="1">
    <source>
        <dbReference type="SAM" id="SignalP"/>
    </source>
</evidence>
<dbReference type="Proteomes" id="UP000315226">
    <property type="component" value="Unassembled WGS sequence"/>
</dbReference>
<sequence length="137" mass="14486">MKNTALRRALTAVAALGTLGTGVLATAGPAAAVTRDGYLDIREFGLFYNSALGGSFIDLYMADGDLANDRFISPGPGQGYAVGNNAASYFNKDKVTWYVYTGAGAGGVEGWIPANYFGTFSTTFKNQVSSVYHFKAR</sequence>
<comment type="caution">
    <text evidence="2">The sequence shown here is derived from an EMBL/GenBank/DDBJ whole genome shotgun (WGS) entry which is preliminary data.</text>
</comment>
<protein>
    <recommendedName>
        <fullName evidence="4">SH3b domain-containing protein</fullName>
    </recommendedName>
</protein>
<evidence type="ECO:0000313" key="3">
    <source>
        <dbReference type="Proteomes" id="UP000315226"/>
    </source>
</evidence>
<accession>A0A4Y3RUC2</accession>
<dbReference type="EMBL" id="BJMN01000050">
    <property type="protein sequence ID" value="GEB61035.1"/>
    <property type="molecule type" value="Genomic_DNA"/>
</dbReference>
<dbReference type="AlphaFoldDB" id="A0A4Y3RUC2"/>
<dbReference type="GeneID" id="95691587"/>
<proteinExistence type="predicted"/>
<name>A0A4Y3RUC2_9ACTN</name>
<feature type="signal peptide" evidence="1">
    <location>
        <begin position="1"/>
        <end position="25"/>
    </location>
</feature>
<dbReference type="RefSeq" id="WP_055641938.1">
    <property type="nucleotide sequence ID" value="NZ_BJMN01000050.1"/>
</dbReference>
<feature type="chain" id="PRO_5038754416" description="SH3b domain-containing protein" evidence="1">
    <location>
        <begin position="26"/>
        <end position="137"/>
    </location>
</feature>
<keyword evidence="3" id="KW-1185">Reference proteome</keyword>
<evidence type="ECO:0008006" key="4">
    <source>
        <dbReference type="Google" id="ProtNLM"/>
    </source>
</evidence>
<organism evidence="2 3">
    <name type="scientific">Streptomyces gardneri</name>
    <dbReference type="NCBI Taxonomy" id="66892"/>
    <lineage>
        <taxon>Bacteria</taxon>
        <taxon>Bacillati</taxon>
        <taxon>Actinomycetota</taxon>
        <taxon>Actinomycetes</taxon>
        <taxon>Kitasatosporales</taxon>
        <taxon>Streptomycetaceae</taxon>
        <taxon>Streptomyces</taxon>
    </lineage>
</organism>
<dbReference type="OrthoDB" id="4304787at2"/>
<keyword evidence="1" id="KW-0732">Signal</keyword>
<gene>
    <name evidence="2" type="ORF">SGA01_66400</name>
</gene>